<evidence type="ECO:0008006" key="3">
    <source>
        <dbReference type="Google" id="ProtNLM"/>
    </source>
</evidence>
<evidence type="ECO:0000313" key="1">
    <source>
        <dbReference type="EMBL" id="OVE54720.1"/>
    </source>
</evidence>
<dbReference type="EMBL" id="MVAG01000147">
    <property type="protein sequence ID" value="OVE54720.1"/>
    <property type="molecule type" value="Genomic_DNA"/>
</dbReference>
<proteinExistence type="predicted"/>
<keyword evidence="2" id="KW-1185">Reference proteome</keyword>
<reference evidence="2" key="1">
    <citation type="submission" date="2017-02" db="EMBL/GenBank/DDBJ databases">
        <authorList>
            <person name="Tetz G."/>
            <person name="Tetz V."/>
        </authorList>
    </citation>
    <scope>NUCLEOTIDE SEQUENCE [LARGE SCALE GENOMIC DNA]</scope>
    <source>
        <strain evidence="2">VT16-26</strain>
    </source>
</reference>
<dbReference type="AlphaFoldDB" id="A0A202BTC6"/>
<dbReference type="Proteomes" id="UP000196355">
    <property type="component" value="Unassembled WGS sequence"/>
</dbReference>
<comment type="caution">
    <text evidence="1">The sequence shown here is derived from an EMBL/GenBank/DDBJ whole genome shotgun (WGS) entry which is preliminary data.</text>
</comment>
<accession>A0A202BTC6</accession>
<evidence type="ECO:0000313" key="2">
    <source>
        <dbReference type="Proteomes" id="UP000196355"/>
    </source>
</evidence>
<name>A0A202BTC6_9FLAO</name>
<gene>
    <name evidence="1" type="ORF">B0E34_18015</name>
</gene>
<organism evidence="1 2">
    <name type="scientific">Chryseobacterium mucoviscidosis</name>
    <dbReference type="NCBI Taxonomy" id="1945581"/>
    <lineage>
        <taxon>Bacteria</taxon>
        <taxon>Pseudomonadati</taxon>
        <taxon>Bacteroidota</taxon>
        <taxon>Flavobacteriia</taxon>
        <taxon>Flavobacteriales</taxon>
        <taxon>Weeksellaceae</taxon>
        <taxon>Chryseobacterium group</taxon>
        <taxon>Chryseobacterium</taxon>
    </lineage>
</organism>
<protein>
    <recommendedName>
        <fullName evidence="3">Tox-MPTase4 domain-containing protein</fullName>
    </recommendedName>
</protein>
<sequence length="114" mass="13728">MFHECMHFEDYLRRGRHKYLTGEQIIDIPKNRPLLEHEKLLLTRRIPEKDRLISTYIKEKYVYDKIVEEQNRWLDLYGHGRFSPQDMRLIKANIDDAINACKEAGIDINKITIK</sequence>